<feature type="coiled-coil region" evidence="3">
    <location>
        <begin position="529"/>
        <end position="692"/>
    </location>
</feature>
<evidence type="ECO:0000256" key="3">
    <source>
        <dbReference type="SAM" id="Coils"/>
    </source>
</evidence>
<comment type="similarity">
    <text evidence="1">Belongs to the WEB family.</text>
</comment>
<dbReference type="PANTHER" id="PTHR32054:SF3">
    <property type="entry name" value="HEAVY CHAIN, PUTATIVE, EXPRESSED-RELATED"/>
    <property type="match status" value="1"/>
</dbReference>
<evidence type="ECO:0000256" key="1">
    <source>
        <dbReference type="ARBA" id="ARBA00005485"/>
    </source>
</evidence>
<protein>
    <submittedName>
        <fullName evidence="5">Uncharacterized protein</fullName>
    </submittedName>
</protein>
<dbReference type="EMBL" id="JABTTQ020001229">
    <property type="protein sequence ID" value="KAK6133147.1"/>
    <property type="molecule type" value="Genomic_DNA"/>
</dbReference>
<name>A0ABR0VE22_REHGL</name>
<feature type="compositionally biased region" description="Polar residues" evidence="4">
    <location>
        <begin position="1"/>
        <end position="16"/>
    </location>
</feature>
<reference evidence="5 6" key="1">
    <citation type="journal article" date="2021" name="Comput. Struct. Biotechnol. J.">
        <title>De novo genome assembly of the potent medicinal plant Rehmannia glutinosa using nanopore technology.</title>
        <authorList>
            <person name="Ma L."/>
            <person name="Dong C."/>
            <person name="Song C."/>
            <person name="Wang X."/>
            <person name="Zheng X."/>
            <person name="Niu Y."/>
            <person name="Chen S."/>
            <person name="Feng W."/>
        </authorList>
    </citation>
    <scope>NUCLEOTIDE SEQUENCE [LARGE SCALE GENOMIC DNA]</scope>
    <source>
        <strain evidence="5">DH-2019</strain>
    </source>
</reference>
<sequence length="824" mass="92902">MDEEPQTSSENQYTQEKTVEPAEPELLFSRIRKKYSSSKQKGRRTDRDQGEALSISPEAKKPKKVSNADSTRSVSNSKSGSMKKQKPKSVGGLGKVLYDDGDVEVLKLDKERWELVEKDLKFKRSGSSKGYSRKGGSPPSQVKRKRTPRTSSKKRQKITSKSETPEGSGGNPEITPKSPADDSGSDNEAVSSSDKQHPNDTKEESGQETDEADNIDKPDEKTSISKNVQDEERMFGFSVKTWQNGFGSPRSVGSPGSVDSPARTESPGFTNSPKVDVGEIDTRAPFESVKAAVSLFGEVISPRARPVTKKTKAEEQRLLEKETQHHMILRELDYYKDKLRSIETAKAQASKDLQRANRTLQELTNKLEALSESKQAAIQASDDAKRRSKQLEEQKSLKAQLGNDAWKLDIDNERESYKTSAGELIASKQELTNLRQDFDAVLEAKLAAFQQEEDARQAALTNQERKSQLSKEVSRLRETLDQVKMASLQAEEEHLKLIAEKEIYVLVHKSAKEVGEKEIKRLRDEYGPEENIEEKLEEANETIKVLREQLYNNVVSELENAKKELQEIVSEETSVRSSVDLLKLQLEEVKEKHSECEMKALEAELKMKQTRIDLENSKTELEEAKSTSVFDDMQSNLEKLLAEAEKDRHDAEEINKKVELLKREAEIAAIAAKEADEKLQIALKEAEAARVREKLADEKIHDSPRTDGVEPNGPGSIRKIRLTVEEFESMNKKIEECKNQADEKVAALTAQLQSINVSENEVLQKVERMSKENEDIRSEIEDALKRAEMAEAAKKIVEGELQKWRQKEDDDDVGEPSSIFEGKW</sequence>
<keyword evidence="6" id="KW-1185">Reference proteome</keyword>
<feature type="compositionally biased region" description="Basic residues" evidence="4">
    <location>
        <begin position="30"/>
        <end position="42"/>
    </location>
</feature>
<evidence type="ECO:0000256" key="2">
    <source>
        <dbReference type="ARBA" id="ARBA00023054"/>
    </source>
</evidence>
<evidence type="ECO:0000256" key="4">
    <source>
        <dbReference type="SAM" id="MobiDB-lite"/>
    </source>
</evidence>
<gene>
    <name evidence="5" type="ORF">DH2020_033186</name>
</gene>
<dbReference type="Pfam" id="PF05701">
    <property type="entry name" value="WEMBL"/>
    <property type="match status" value="1"/>
</dbReference>
<feature type="region of interest" description="Disordered" evidence="4">
    <location>
        <begin position="372"/>
        <end position="396"/>
    </location>
</feature>
<evidence type="ECO:0000313" key="5">
    <source>
        <dbReference type="EMBL" id="KAK6133147.1"/>
    </source>
</evidence>
<organism evidence="5 6">
    <name type="scientific">Rehmannia glutinosa</name>
    <name type="common">Chinese foxglove</name>
    <dbReference type="NCBI Taxonomy" id="99300"/>
    <lineage>
        <taxon>Eukaryota</taxon>
        <taxon>Viridiplantae</taxon>
        <taxon>Streptophyta</taxon>
        <taxon>Embryophyta</taxon>
        <taxon>Tracheophyta</taxon>
        <taxon>Spermatophyta</taxon>
        <taxon>Magnoliopsida</taxon>
        <taxon>eudicotyledons</taxon>
        <taxon>Gunneridae</taxon>
        <taxon>Pentapetalae</taxon>
        <taxon>asterids</taxon>
        <taxon>lamiids</taxon>
        <taxon>Lamiales</taxon>
        <taxon>Orobanchaceae</taxon>
        <taxon>Rehmannieae</taxon>
        <taxon>Rehmannia</taxon>
    </lineage>
</organism>
<feature type="region of interest" description="Disordered" evidence="4">
    <location>
        <begin position="1"/>
        <end position="101"/>
    </location>
</feature>
<feature type="coiled-coil region" evidence="3">
    <location>
        <begin position="466"/>
        <end position="493"/>
    </location>
</feature>
<dbReference type="PANTHER" id="PTHR32054">
    <property type="entry name" value="HEAVY CHAIN, PUTATIVE, EXPRESSED-RELATED-RELATED"/>
    <property type="match status" value="1"/>
</dbReference>
<feature type="compositionally biased region" description="Basic and acidic residues" evidence="4">
    <location>
        <begin position="382"/>
        <end position="396"/>
    </location>
</feature>
<feature type="region of interest" description="Disordered" evidence="4">
    <location>
        <begin position="804"/>
        <end position="824"/>
    </location>
</feature>
<feature type="compositionally biased region" description="Basic and acidic residues" evidence="4">
    <location>
        <begin position="194"/>
        <end position="205"/>
    </location>
</feature>
<feature type="compositionally biased region" description="Low complexity" evidence="4">
    <location>
        <begin position="127"/>
        <end position="140"/>
    </location>
</feature>
<dbReference type="Proteomes" id="UP001318860">
    <property type="component" value="Unassembled WGS sequence"/>
</dbReference>
<feature type="compositionally biased region" description="Basic and acidic residues" evidence="4">
    <location>
        <begin position="214"/>
        <end position="234"/>
    </location>
</feature>
<evidence type="ECO:0000313" key="6">
    <source>
        <dbReference type="Proteomes" id="UP001318860"/>
    </source>
</evidence>
<feature type="compositionally biased region" description="Low complexity" evidence="4">
    <location>
        <begin position="247"/>
        <end position="261"/>
    </location>
</feature>
<feature type="compositionally biased region" description="Basic residues" evidence="4">
    <location>
        <begin position="142"/>
        <end position="158"/>
    </location>
</feature>
<dbReference type="InterPro" id="IPR008545">
    <property type="entry name" value="Web"/>
</dbReference>
<feature type="compositionally biased region" description="Polar residues" evidence="4">
    <location>
        <begin position="67"/>
        <end position="80"/>
    </location>
</feature>
<proteinExistence type="inferred from homology"/>
<feature type="region of interest" description="Disordered" evidence="4">
    <location>
        <begin position="116"/>
        <end position="276"/>
    </location>
</feature>
<comment type="caution">
    <text evidence="5">The sequence shown here is derived from an EMBL/GenBank/DDBJ whole genome shotgun (WGS) entry which is preliminary data.</text>
</comment>
<accession>A0ABR0VE22</accession>
<keyword evidence="2 3" id="KW-0175">Coiled coil</keyword>